<reference evidence="2 3" key="1">
    <citation type="submission" date="2019-05" db="EMBL/GenBank/DDBJ databases">
        <title>Emergence of the Ug99 lineage of the wheat stem rust pathogen through somatic hybridization.</title>
        <authorList>
            <person name="Li F."/>
            <person name="Upadhyaya N.M."/>
            <person name="Sperschneider J."/>
            <person name="Matny O."/>
            <person name="Nguyen-Phuc H."/>
            <person name="Mago R."/>
            <person name="Raley C."/>
            <person name="Miller M.E."/>
            <person name="Silverstein K.A.T."/>
            <person name="Henningsen E."/>
            <person name="Hirsch C.D."/>
            <person name="Visser B."/>
            <person name="Pretorius Z.A."/>
            <person name="Steffenson B.J."/>
            <person name="Schwessinger B."/>
            <person name="Dodds P.N."/>
            <person name="Figueroa M."/>
        </authorList>
    </citation>
    <scope>NUCLEOTIDE SEQUENCE [LARGE SCALE GENOMIC DNA]</scope>
    <source>
        <strain evidence="2 3">Ug99</strain>
    </source>
</reference>
<dbReference type="Proteomes" id="UP000325313">
    <property type="component" value="Unassembled WGS sequence"/>
</dbReference>
<evidence type="ECO:0000256" key="1">
    <source>
        <dbReference type="SAM" id="MobiDB-lite"/>
    </source>
</evidence>
<protein>
    <submittedName>
        <fullName evidence="2">Uncharacterized protein</fullName>
    </submittedName>
</protein>
<accession>A0A5B0S3N4</accession>
<comment type="caution">
    <text evidence="2">The sequence shown here is derived from an EMBL/GenBank/DDBJ whole genome shotgun (WGS) entry which is preliminary data.</text>
</comment>
<sequence length="67" mass="7659">MMKSSPALTDGTSPNDPTSAAPASLSKFRIGQNRENSSGSRWFVLDRRDRESLTRRYLRTSWDRLAR</sequence>
<evidence type="ECO:0000313" key="2">
    <source>
        <dbReference type="EMBL" id="KAA1132731.1"/>
    </source>
</evidence>
<name>A0A5B0S3N4_PUCGR</name>
<feature type="compositionally biased region" description="Polar residues" evidence="1">
    <location>
        <begin position="1"/>
        <end position="18"/>
    </location>
</feature>
<feature type="region of interest" description="Disordered" evidence="1">
    <location>
        <begin position="1"/>
        <end position="40"/>
    </location>
</feature>
<dbReference type="AlphaFoldDB" id="A0A5B0S3N4"/>
<gene>
    <name evidence="2" type="ORF">PGTUg99_019692</name>
</gene>
<dbReference type="EMBL" id="VDEP01000077">
    <property type="protein sequence ID" value="KAA1132731.1"/>
    <property type="molecule type" value="Genomic_DNA"/>
</dbReference>
<evidence type="ECO:0000313" key="3">
    <source>
        <dbReference type="Proteomes" id="UP000325313"/>
    </source>
</evidence>
<proteinExistence type="predicted"/>
<organism evidence="2 3">
    <name type="scientific">Puccinia graminis f. sp. tritici</name>
    <dbReference type="NCBI Taxonomy" id="56615"/>
    <lineage>
        <taxon>Eukaryota</taxon>
        <taxon>Fungi</taxon>
        <taxon>Dikarya</taxon>
        <taxon>Basidiomycota</taxon>
        <taxon>Pucciniomycotina</taxon>
        <taxon>Pucciniomycetes</taxon>
        <taxon>Pucciniales</taxon>
        <taxon>Pucciniaceae</taxon>
        <taxon>Puccinia</taxon>
    </lineage>
</organism>